<dbReference type="GO" id="GO:0043176">
    <property type="term" value="F:amine binding"/>
    <property type="evidence" value="ECO:0007669"/>
    <property type="project" value="InterPro"/>
</dbReference>
<dbReference type="AlphaFoldDB" id="G3MTR1"/>
<dbReference type="GO" id="GO:0030682">
    <property type="term" value="P:symbiont-mediated perturbation of host defenses"/>
    <property type="evidence" value="ECO:0007669"/>
    <property type="project" value="InterPro"/>
</dbReference>
<dbReference type="EMBL" id="JO845263">
    <property type="protein sequence ID" value="AEO36879.1"/>
    <property type="molecule type" value="mRNA"/>
</dbReference>
<proteinExistence type="evidence at transcript level"/>
<name>G3MTR1_AMBMU</name>
<dbReference type="SUPFAM" id="SSF50814">
    <property type="entry name" value="Lipocalins"/>
    <property type="match status" value="1"/>
</dbReference>
<evidence type="ECO:0008006" key="2">
    <source>
        <dbReference type="Google" id="ProtNLM"/>
    </source>
</evidence>
<dbReference type="Gene3D" id="2.40.128.20">
    <property type="match status" value="1"/>
</dbReference>
<dbReference type="Pfam" id="PF02098">
    <property type="entry name" value="His_binding"/>
    <property type="match status" value="1"/>
</dbReference>
<dbReference type="InterPro" id="IPR012674">
    <property type="entry name" value="Calycin"/>
</dbReference>
<protein>
    <recommendedName>
        <fullName evidence="2">Lipocalin/cytosolic fatty-acid binding domain-containing protein</fullName>
    </recommendedName>
</protein>
<organism evidence="1">
    <name type="scientific">Amblyomma maculatum</name>
    <name type="common">Gulf Coast tick</name>
    <dbReference type="NCBI Taxonomy" id="34609"/>
    <lineage>
        <taxon>Eukaryota</taxon>
        <taxon>Metazoa</taxon>
        <taxon>Ecdysozoa</taxon>
        <taxon>Arthropoda</taxon>
        <taxon>Chelicerata</taxon>
        <taxon>Arachnida</taxon>
        <taxon>Acari</taxon>
        <taxon>Parasitiformes</taxon>
        <taxon>Ixodida</taxon>
        <taxon>Ixodoidea</taxon>
        <taxon>Ixodidae</taxon>
        <taxon>Amblyomminae</taxon>
        <taxon>Amblyomma</taxon>
    </lineage>
</organism>
<accession>G3MTR1</accession>
<evidence type="ECO:0000313" key="1">
    <source>
        <dbReference type="EMBL" id="AEO36879.1"/>
    </source>
</evidence>
<sequence>MKDIIFCILVGKTSEQMLSMHGQYFVQKRSYETSTKFRCQSATKVEVSQHAQIQYDLKARTGSTYVTYRSTFTPLTTDPHTENNAARYKMSQALPELTWKIMTVNPAGECLVLVTTLENQKKACQLIISKSKAEAHDLTVCNTVYEENCKEPSITLYQDDCE</sequence>
<dbReference type="InterPro" id="IPR002970">
    <property type="entry name" value="Tick_his-bd"/>
</dbReference>
<reference evidence="1" key="1">
    <citation type="journal article" date="2011" name="PLoS ONE">
        <title>A deep insight into the sialotranscriptome of the gulf coast tick, Amblyomma maculatum.</title>
        <authorList>
            <person name="Karim S."/>
            <person name="Singh P."/>
            <person name="Ribeiro J.M."/>
        </authorList>
    </citation>
    <scope>NUCLEOTIDE SEQUENCE</scope>
    <source>
        <tissue evidence="1">Salivary gland</tissue>
    </source>
</reference>